<proteinExistence type="predicted"/>
<evidence type="ECO:0000313" key="2">
    <source>
        <dbReference type="Proteomes" id="UP001519295"/>
    </source>
</evidence>
<name>A0ABS4VLT9_9PSEU</name>
<dbReference type="EMBL" id="JAGINU010000001">
    <property type="protein sequence ID" value="MBP2364890.1"/>
    <property type="molecule type" value="Genomic_DNA"/>
</dbReference>
<accession>A0ABS4VLT9</accession>
<comment type="caution">
    <text evidence="1">The sequence shown here is derived from an EMBL/GenBank/DDBJ whole genome shotgun (WGS) entry which is preliminary data.</text>
</comment>
<sequence length="164" mass="16840">MPDVGVPVVADAQAQAVALVARLLLRLERARLPRRSSRVLVLGDGDNPVVGDLVVDSGIGEVVRWNAEDATGYSLPALARRVDVVLDVGGSAEHRRAAMAMILPPALITLQDTGSVVAAAADLLGGALAADPPRVTRELLAHSAQRLASLAPAGSALPEVRGGI</sequence>
<evidence type="ECO:0000313" key="1">
    <source>
        <dbReference type="EMBL" id="MBP2364890.1"/>
    </source>
</evidence>
<protein>
    <submittedName>
        <fullName evidence="1">Uncharacterized protein</fullName>
    </submittedName>
</protein>
<organism evidence="1 2">
    <name type="scientific">Pseudonocardia parietis</name>
    <dbReference type="NCBI Taxonomy" id="570936"/>
    <lineage>
        <taxon>Bacteria</taxon>
        <taxon>Bacillati</taxon>
        <taxon>Actinomycetota</taxon>
        <taxon>Actinomycetes</taxon>
        <taxon>Pseudonocardiales</taxon>
        <taxon>Pseudonocardiaceae</taxon>
        <taxon>Pseudonocardia</taxon>
    </lineage>
</organism>
<reference evidence="1 2" key="1">
    <citation type="submission" date="2021-03" db="EMBL/GenBank/DDBJ databases">
        <title>Sequencing the genomes of 1000 actinobacteria strains.</title>
        <authorList>
            <person name="Klenk H.-P."/>
        </authorList>
    </citation>
    <scope>NUCLEOTIDE SEQUENCE [LARGE SCALE GENOMIC DNA]</scope>
    <source>
        <strain evidence="1 2">DSM 45256</strain>
    </source>
</reference>
<keyword evidence="2" id="KW-1185">Reference proteome</keyword>
<dbReference type="Proteomes" id="UP001519295">
    <property type="component" value="Unassembled WGS sequence"/>
</dbReference>
<gene>
    <name evidence="1" type="ORF">JOF36_000586</name>
</gene>
<dbReference type="RefSeq" id="WP_210024882.1">
    <property type="nucleotide sequence ID" value="NZ_JAGINU010000001.1"/>
</dbReference>